<organism evidence="2">
    <name type="scientific">Culex pipiens</name>
    <name type="common">House mosquito</name>
    <dbReference type="NCBI Taxonomy" id="7175"/>
    <lineage>
        <taxon>Eukaryota</taxon>
        <taxon>Metazoa</taxon>
        <taxon>Ecdysozoa</taxon>
        <taxon>Arthropoda</taxon>
        <taxon>Hexapoda</taxon>
        <taxon>Insecta</taxon>
        <taxon>Pterygota</taxon>
        <taxon>Neoptera</taxon>
        <taxon>Endopterygota</taxon>
        <taxon>Diptera</taxon>
        <taxon>Nematocera</taxon>
        <taxon>Culicoidea</taxon>
        <taxon>Culicidae</taxon>
        <taxon>Culicinae</taxon>
        <taxon>Culicini</taxon>
        <taxon>Culex</taxon>
        <taxon>Culex</taxon>
    </lineage>
</organism>
<dbReference type="AlphaFoldDB" id="A0A8D8E2U6"/>
<feature type="region of interest" description="Disordered" evidence="1">
    <location>
        <begin position="88"/>
        <end position="124"/>
    </location>
</feature>
<evidence type="ECO:0000256" key="1">
    <source>
        <dbReference type="SAM" id="MobiDB-lite"/>
    </source>
</evidence>
<protein>
    <submittedName>
        <fullName evidence="2">(northern house mosquito) hypothetical protein</fullName>
    </submittedName>
</protein>
<dbReference type="EMBL" id="HBUE01287922">
    <property type="protein sequence ID" value="CAG6572629.1"/>
    <property type="molecule type" value="Transcribed_RNA"/>
</dbReference>
<evidence type="ECO:0000313" key="2">
    <source>
        <dbReference type="EMBL" id="CAG6521062.1"/>
    </source>
</evidence>
<accession>A0A8D8E2U6</accession>
<proteinExistence type="predicted"/>
<name>A0A8D8E2U6_CULPI</name>
<reference evidence="2" key="1">
    <citation type="submission" date="2021-05" db="EMBL/GenBank/DDBJ databases">
        <authorList>
            <person name="Alioto T."/>
            <person name="Alioto T."/>
            <person name="Gomez Garrido J."/>
        </authorList>
    </citation>
    <scope>NUCLEOTIDE SEQUENCE</scope>
</reference>
<dbReference type="EMBL" id="HBUE01287923">
    <property type="protein sequence ID" value="CAG6572632.1"/>
    <property type="molecule type" value="Transcribed_RNA"/>
</dbReference>
<dbReference type="EMBL" id="HBUE01182304">
    <property type="protein sequence ID" value="CAG6521065.1"/>
    <property type="molecule type" value="Transcribed_RNA"/>
</dbReference>
<sequence length="146" mass="17503">MTCSRRANLLLRGWRLLRLQRSPANRNHRAKRRSRAYSARTRTATTFLAVRKRRRFTLPKLSRRKRLQKACSAPRTATTTTRMTCLGRRVNLHRNRPPPNQKSPTSRPSLRQRRHPRPMTPWRICCDREPHLPLRNRTRKIEQIKL</sequence>
<dbReference type="EMBL" id="HBUE01182303">
    <property type="protein sequence ID" value="CAG6521062.1"/>
    <property type="molecule type" value="Transcribed_RNA"/>
</dbReference>